<keyword evidence="14" id="KW-1185">Reference proteome</keyword>
<gene>
    <name evidence="13" type="ORF">SR858_09130</name>
</gene>
<evidence type="ECO:0000256" key="4">
    <source>
        <dbReference type="ARBA" id="ARBA00022723"/>
    </source>
</evidence>
<feature type="chain" id="PRO_5047156641" evidence="11">
    <location>
        <begin position="26"/>
        <end position="477"/>
    </location>
</feature>
<evidence type="ECO:0000256" key="9">
    <source>
        <dbReference type="PROSITE-ProRule" id="PRU00433"/>
    </source>
</evidence>
<keyword evidence="3 9" id="KW-0349">Heme</keyword>
<dbReference type="CDD" id="cd12087">
    <property type="entry name" value="TM_EGFR-like"/>
    <property type="match status" value="1"/>
</dbReference>
<keyword evidence="10" id="KW-0812">Transmembrane</keyword>
<evidence type="ECO:0000256" key="1">
    <source>
        <dbReference type="ARBA" id="ARBA00004236"/>
    </source>
</evidence>
<evidence type="ECO:0000256" key="3">
    <source>
        <dbReference type="ARBA" id="ARBA00022617"/>
    </source>
</evidence>
<evidence type="ECO:0000313" key="14">
    <source>
        <dbReference type="Proteomes" id="UP001326110"/>
    </source>
</evidence>
<feature type="transmembrane region" description="Helical" evidence="10">
    <location>
        <begin position="445"/>
        <end position="468"/>
    </location>
</feature>
<dbReference type="PANTHER" id="PTHR35008">
    <property type="entry name" value="BLL4482 PROTEIN-RELATED"/>
    <property type="match status" value="1"/>
</dbReference>
<dbReference type="Gene3D" id="1.10.760.10">
    <property type="entry name" value="Cytochrome c-like domain"/>
    <property type="match status" value="3"/>
</dbReference>
<keyword evidence="2" id="KW-1003">Cell membrane</keyword>
<name>A0ABZ0Y4S7_9BURK</name>
<evidence type="ECO:0000313" key="13">
    <source>
        <dbReference type="EMBL" id="WQH06467.1"/>
    </source>
</evidence>
<evidence type="ECO:0000259" key="12">
    <source>
        <dbReference type="PROSITE" id="PS51007"/>
    </source>
</evidence>
<evidence type="ECO:0000256" key="2">
    <source>
        <dbReference type="ARBA" id="ARBA00022475"/>
    </source>
</evidence>
<dbReference type="EMBL" id="CP140152">
    <property type="protein sequence ID" value="WQH06467.1"/>
    <property type="molecule type" value="Genomic_DNA"/>
</dbReference>
<dbReference type="PROSITE" id="PS51007">
    <property type="entry name" value="CYTC"/>
    <property type="match status" value="3"/>
</dbReference>
<keyword evidence="6" id="KW-0677">Repeat</keyword>
<feature type="signal peptide" evidence="11">
    <location>
        <begin position="1"/>
        <end position="25"/>
    </location>
</feature>
<dbReference type="InterPro" id="IPR036909">
    <property type="entry name" value="Cyt_c-like_dom_sf"/>
</dbReference>
<keyword evidence="7 9" id="KW-0408">Iron</keyword>
<evidence type="ECO:0000256" key="10">
    <source>
        <dbReference type="SAM" id="Phobius"/>
    </source>
</evidence>
<organism evidence="13 14">
    <name type="scientific">Duganella zoogloeoides</name>
    <dbReference type="NCBI Taxonomy" id="75659"/>
    <lineage>
        <taxon>Bacteria</taxon>
        <taxon>Pseudomonadati</taxon>
        <taxon>Pseudomonadota</taxon>
        <taxon>Betaproteobacteria</taxon>
        <taxon>Burkholderiales</taxon>
        <taxon>Oxalobacteraceae</taxon>
        <taxon>Telluria group</taxon>
        <taxon>Duganella</taxon>
    </lineage>
</organism>
<evidence type="ECO:0000256" key="11">
    <source>
        <dbReference type="SAM" id="SignalP"/>
    </source>
</evidence>
<feature type="domain" description="Cytochrome c" evidence="12">
    <location>
        <begin position="181"/>
        <end position="290"/>
    </location>
</feature>
<keyword evidence="10" id="KW-1133">Transmembrane helix</keyword>
<feature type="domain" description="Cytochrome c" evidence="12">
    <location>
        <begin position="35"/>
        <end position="138"/>
    </location>
</feature>
<comment type="subcellular location">
    <subcellularLocation>
        <location evidence="1">Cell membrane</location>
    </subcellularLocation>
</comment>
<keyword evidence="5 11" id="KW-0732">Signal</keyword>
<dbReference type="Proteomes" id="UP001326110">
    <property type="component" value="Chromosome"/>
</dbReference>
<proteinExistence type="predicted"/>
<dbReference type="GeneID" id="43164137"/>
<evidence type="ECO:0000256" key="5">
    <source>
        <dbReference type="ARBA" id="ARBA00022729"/>
    </source>
</evidence>
<feature type="domain" description="Cytochrome c" evidence="12">
    <location>
        <begin position="327"/>
        <end position="419"/>
    </location>
</feature>
<reference evidence="13 14" key="1">
    <citation type="submission" date="2023-11" db="EMBL/GenBank/DDBJ databases">
        <title>MicrobeMod: A computational toolkit for identifying prokaryotic methylation and restriction-modification with nanopore sequencing.</title>
        <authorList>
            <person name="Crits-Christoph A."/>
            <person name="Kang S.C."/>
            <person name="Lee H."/>
            <person name="Ostrov N."/>
        </authorList>
    </citation>
    <scope>NUCLEOTIDE SEQUENCE [LARGE SCALE GENOMIC DNA]</scope>
    <source>
        <strain evidence="13 14">ATCC 25935</strain>
    </source>
</reference>
<dbReference type="SUPFAM" id="SSF46626">
    <property type="entry name" value="Cytochrome c"/>
    <property type="match status" value="3"/>
</dbReference>
<evidence type="ECO:0000256" key="8">
    <source>
        <dbReference type="ARBA" id="ARBA00023136"/>
    </source>
</evidence>
<sequence>MKALFNTLRVAVVIASALWSVAALAQAPVPQFDAATIARGKYLAAASDCMACHTAHHGQPMAGGLVMSSPVGDIVSTNITPSKQYGIGKYTAQQFSDAVRKGVRADGRMLYPAMPYTAYVKMTDADVNAMYAYFMQGVPAVDKATTETSLPFPMNVRQSMKVWNALFLDDQPLKVNPERSAQWLRGQYLAEGAAHCTTCHTPRGMLMQEDKSRHLAGAQVGPWYAPNITSHPVAGIGAWTEDEVVQYLQTGRVAGKAQAAGSMAEAISLSFSHLEPADLRAIAVYIKSLPAAVGDADQAIGASRFEQGKAGNALDKIRGVSYGENIKGANLGAQIFSANCASCHGFNGQGTKDGYYPSLFHNSATVNTSNLLATILLGVDRKTLEGHVFMPPFGDQVNAVNHLSDTEVAALANYMLAQFGPGQAAATITTKAVAEIRQGGPQSHLLMMARAGAVLGVLALALVIVFVLRRRKRAASV</sequence>
<dbReference type="InterPro" id="IPR014353">
    <property type="entry name" value="Membr-bd_ADH_cyt_c"/>
</dbReference>
<evidence type="ECO:0000256" key="6">
    <source>
        <dbReference type="ARBA" id="ARBA00022737"/>
    </source>
</evidence>
<keyword evidence="4 9" id="KW-0479">Metal-binding</keyword>
<dbReference type="InterPro" id="IPR051459">
    <property type="entry name" value="Cytochrome_c-type_DH"/>
</dbReference>
<dbReference type="InterPro" id="IPR009056">
    <property type="entry name" value="Cyt_c-like_dom"/>
</dbReference>
<keyword evidence="8 10" id="KW-0472">Membrane</keyword>
<dbReference type="PIRSF" id="PIRSF000018">
    <property type="entry name" value="Mb_ADH_cyt_c"/>
    <property type="match status" value="1"/>
</dbReference>
<evidence type="ECO:0000256" key="7">
    <source>
        <dbReference type="ARBA" id="ARBA00023004"/>
    </source>
</evidence>
<protein>
    <submittedName>
        <fullName evidence="13">C-type cytochrome</fullName>
    </submittedName>
</protein>
<dbReference type="PANTHER" id="PTHR35008:SF8">
    <property type="entry name" value="ALCOHOL DEHYDROGENASE CYTOCHROME C SUBUNIT"/>
    <property type="match status" value="1"/>
</dbReference>
<accession>A0ABZ0Y4S7</accession>
<dbReference type="Pfam" id="PF00034">
    <property type="entry name" value="Cytochrom_C"/>
    <property type="match status" value="3"/>
</dbReference>
<dbReference type="RefSeq" id="WP_019922449.1">
    <property type="nucleotide sequence ID" value="NZ_CP140152.1"/>
</dbReference>